<evidence type="ECO:0000256" key="4">
    <source>
        <dbReference type="ARBA" id="ARBA00022475"/>
    </source>
</evidence>
<evidence type="ECO:0000313" key="10">
    <source>
        <dbReference type="EMBL" id="MBB5830781.1"/>
    </source>
</evidence>
<sequence>MIDALAQLLADNLLLTLFLVIAAGAAFGAIPFGPLRFGAAGALRVGLVLGAVRRTGVTAWQLPRQANFTLRKFGLMLFLASVGLASGPAFISTAFTLTGLQAVALAVIVSIAGCGSFLLFSWLLGQSPARAAGGGT</sequence>
<feature type="transmembrane region" description="Helical" evidence="8">
    <location>
        <begin position="73"/>
        <end position="97"/>
    </location>
</feature>
<evidence type="ECO:0000259" key="9">
    <source>
        <dbReference type="Pfam" id="PF06826"/>
    </source>
</evidence>
<dbReference type="GO" id="GO:0005886">
    <property type="term" value="C:plasma membrane"/>
    <property type="evidence" value="ECO:0007669"/>
    <property type="project" value="UniProtKB-SubCell"/>
</dbReference>
<dbReference type="PANTHER" id="PTHR30445:SF3">
    <property type="entry name" value="TRANSPORT PROTEIN YIDE-RELATED"/>
    <property type="match status" value="1"/>
</dbReference>
<comment type="similarity">
    <text evidence="2">Belongs to the AAE transporter (TC 2.A.81) family.</text>
</comment>
<evidence type="ECO:0000256" key="2">
    <source>
        <dbReference type="ARBA" id="ARBA00009854"/>
    </source>
</evidence>
<comment type="subcellular location">
    <subcellularLocation>
        <location evidence="1">Cell membrane</location>
        <topology evidence="1">Multi-pass membrane protein</topology>
    </subcellularLocation>
</comment>
<comment type="caution">
    <text evidence="10">The sequence shown here is derived from an EMBL/GenBank/DDBJ whole genome shotgun (WGS) entry which is preliminary data.</text>
</comment>
<protein>
    <submittedName>
        <fullName evidence="10">AspT/YidE/YbjL antiporter-like protein</fullName>
    </submittedName>
</protein>
<evidence type="ECO:0000256" key="1">
    <source>
        <dbReference type="ARBA" id="ARBA00004651"/>
    </source>
</evidence>
<organism evidence="10 11">
    <name type="scientific">Brachybacterium aquaticum</name>
    <dbReference type="NCBI Taxonomy" id="1432564"/>
    <lineage>
        <taxon>Bacteria</taxon>
        <taxon>Bacillati</taxon>
        <taxon>Actinomycetota</taxon>
        <taxon>Actinomycetes</taxon>
        <taxon>Micrococcales</taxon>
        <taxon>Dermabacteraceae</taxon>
        <taxon>Brachybacterium</taxon>
    </lineage>
</organism>
<gene>
    <name evidence="10" type="ORF">HNR70_000594</name>
</gene>
<dbReference type="Proteomes" id="UP000588158">
    <property type="component" value="Unassembled WGS sequence"/>
</dbReference>
<proteinExistence type="inferred from homology"/>
<keyword evidence="5 8" id="KW-0812">Transmembrane</keyword>
<keyword evidence="11" id="KW-1185">Reference proteome</keyword>
<accession>A0A841AAX1</accession>
<feature type="transmembrane region" description="Helical" evidence="8">
    <location>
        <begin position="12"/>
        <end position="30"/>
    </location>
</feature>
<evidence type="ECO:0000256" key="5">
    <source>
        <dbReference type="ARBA" id="ARBA00022692"/>
    </source>
</evidence>
<keyword evidence="6 8" id="KW-1133">Transmembrane helix</keyword>
<keyword evidence="4" id="KW-1003">Cell membrane</keyword>
<evidence type="ECO:0000256" key="7">
    <source>
        <dbReference type="ARBA" id="ARBA00023136"/>
    </source>
</evidence>
<keyword evidence="3" id="KW-0813">Transport</keyword>
<dbReference type="InterPro" id="IPR006512">
    <property type="entry name" value="YidE_YbjL"/>
</dbReference>
<dbReference type="RefSeq" id="WP_184324347.1">
    <property type="nucleotide sequence ID" value="NZ_JACHLZ010000001.1"/>
</dbReference>
<dbReference type="EMBL" id="JACHLZ010000001">
    <property type="protein sequence ID" value="MBB5830781.1"/>
    <property type="molecule type" value="Genomic_DNA"/>
</dbReference>
<dbReference type="PANTHER" id="PTHR30445">
    <property type="entry name" value="K(+)_H(+) ANTIPORTER SUBUNIT KHTT"/>
    <property type="match status" value="1"/>
</dbReference>
<feature type="transmembrane region" description="Helical" evidence="8">
    <location>
        <begin position="103"/>
        <end position="124"/>
    </location>
</feature>
<evidence type="ECO:0000256" key="3">
    <source>
        <dbReference type="ARBA" id="ARBA00022448"/>
    </source>
</evidence>
<evidence type="ECO:0000256" key="8">
    <source>
        <dbReference type="SAM" id="Phobius"/>
    </source>
</evidence>
<evidence type="ECO:0000313" key="11">
    <source>
        <dbReference type="Proteomes" id="UP000588158"/>
    </source>
</evidence>
<name>A0A841AAX1_9MICO</name>
<evidence type="ECO:0000256" key="6">
    <source>
        <dbReference type="ARBA" id="ARBA00022989"/>
    </source>
</evidence>
<dbReference type="InterPro" id="IPR050144">
    <property type="entry name" value="AAE_transporter"/>
</dbReference>
<feature type="domain" description="YidE/YbjL duplication" evidence="9">
    <location>
        <begin position="17"/>
        <end position="133"/>
    </location>
</feature>
<keyword evidence="7 8" id="KW-0472">Membrane</keyword>
<dbReference type="AlphaFoldDB" id="A0A841AAX1"/>
<dbReference type="Pfam" id="PF06826">
    <property type="entry name" value="Asp-Al_Ex"/>
    <property type="match status" value="1"/>
</dbReference>
<reference evidence="10 11" key="1">
    <citation type="submission" date="2020-08" db="EMBL/GenBank/DDBJ databases">
        <title>Sequencing the genomes of 1000 actinobacteria strains.</title>
        <authorList>
            <person name="Klenk H.-P."/>
        </authorList>
    </citation>
    <scope>NUCLEOTIDE SEQUENCE [LARGE SCALE GENOMIC DNA]</scope>
    <source>
        <strain evidence="10 11">DSM 28796</strain>
    </source>
</reference>